<accession>A0A6M0K251</accession>
<name>A0A6M0K251_9GAMM</name>
<dbReference type="InterPro" id="IPR025392">
    <property type="entry name" value="DUF4124"/>
</dbReference>
<gene>
    <name evidence="3" type="ORF">G3446_16315</name>
</gene>
<sequence>MIIAAILAPSVGSAEIYRWVDEAGRVHFSDRWNQGSEKVSTAPKTDADAPAPALPQPDSPDVEFLGPYSALDIIAPAANETLTQQDAGLPVSLMVNPSLMEGHQMAILLDEAPLTVASGATQFRLTGTALGSHRLQVRVTGENGSVVAQSAPRRFHVRKPDEPGQLR</sequence>
<evidence type="ECO:0000256" key="1">
    <source>
        <dbReference type="SAM" id="MobiDB-lite"/>
    </source>
</evidence>
<dbReference type="Pfam" id="PF13511">
    <property type="entry name" value="DUF4124"/>
    <property type="match status" value="1"/>
</dbReference>
<keyword evidence="4" id="KW-1185">Reference proteome</keyword>
<feature type="compositionally biased region" description="Low complexity" evidence="1">
    <location>
        <begin position="42"/>
        <end position="51"/>
    </location>
</feature>
<feature type="domain" description="DUF4124" evidence="2">
    <location>
        <begin position="4"/>
        <end position="53"/>
    </location>
</feature>
<evidence type="ECO:0000259" key="2">
    <source>
        <dbReference type="Pfam" id="PF13511"/>
    </source>
</evidence>
<dbReference type="EMBL" id="JAAIJQ010000051">
    <property type="protein sequence ID" value="NEV63431.1"/>
    <property type="molecule type" value="Genomic_DNA"/>
</dbReference>
<evidence type="ECO:0000313" key="3">
    <source>
        <dbReference type="EMBL" id="NEV63431.1"/>
    </source>
</evidence>
<comment type="caution">
    <text evidence="3">The sequence shown here is derived from an EMBL/GenBank/DDBJ whole genome shotgun (WGS) entry which is preliminary data.</text>
</comment>
<evidence type="ECO:0000313" key="4">
    <source>
        <dbReference type="Proteomes" id="UP000483379"/>
    </source>
</evidence>
<protein>
    <submittedName>
        <fullName evidence="3">DUF4124 domain-containing protein</fullName>
    </submittedName>
</protein>
<dbReference type="Proteomes" id="UP000483379">
    <property type="component" value="Unassembled WGS sequence"/>
</dbReference>
<proteinExistence type="predicted"/>
<organism evidence="3 4">
    <name type="scientific">Thiorhodococcus minor</name>
    <dbReference type="NCBI Taxonomy" id="57489"/>
    <lineage>
        <taxon>Bacteria</taxon>
        <taxon>Pseudomonadati</taxon>
        <taxon>Pseudomonadota</taxon>
        <taxon>Gammaproteobacteria</taxon>
        <taxon>Chromatiales</taxon>
        <taxon>Chromatiaceae</taxon>
        <taxon>Thiorhodococcus</taxon>
    </lineage>
</organism>
<reference evidence="3 4" key="1">
    <citation type="submission" date="2020-02" db="EMBL/GenBank/DDBJ databases">
        <title>Genome sequences of Thiorhodococcus mannitoliphagus and Thiorhodococcus minor, purple sulfur photosynthetic bacteria in the gammaproteobacterial family, Chromatiaceae.</title>
        <authorList>
            <person name="Aviles F.A."/>
            <person name="Meyer T.E."/>
            <person name="Kyndt J.A."/>
        </authorList>
    </citation>
    <scope>NUCLEOTIDE SEQUENCE [LARGE SCALE GENOMIC DNA]</scope>
    <source>
        <strain evidence="3 4">DSM 11518</strain>
    </source>
</reference>
<feature type="region of interest" description="Disordered" evidence="1">
    <location>
        <begin position="34"/>
        <end position="57"/>
    </location>
</feature>
<dbReference type="AlphaFoldDB" id="A0A6M0K251"/>